<keyword evidence="1" id="KW-0812">Transmembrane</keyword>
<organism evidence="2 3">
    <name type="scientific">Sinorhizobium medicae</name>
    <dbReference type="NCBI Taxonomy" id="110321"/>
    <lineage>
        <taxon>Bacteria</taxon>
        <taxon>Pseudomonadati</taxon>
        <taxon>Pseudomonadota</taxon>
        <taxon>Alphaproteobacteria</taxon>
        <taxon>Hyphomicrobiales</taxon>
        <taxon>Rhizobiaceae</taxon>
        <taxon>Sinorhizobium/Ensifer group</taxon>
        <taxon>Sinorhizobium</taxon>
    </lineage>
</organism>
<dbReference type="EMBL" id="NBUC01000045">
    <property type="protein sequence ID" value="PLU07083.1"/>
    <property type="molecule type" value="Genomic_DNA"/>
</dbReference>
<comment type="caution">
    <text evidence="2">The sequence shown here is derived from an EMBL/GenBank/DDBJ whole genome shotgun (WGS) entry which is preliminary data.</text>
</comment>
<feature type="transmembrane region" description="Helical" evidence="1">
    <location>
        <begin position="42"/>
        <end position="75"/>
    </location>
</feature>
<gene>
    <name evidence="2" type="ORF">BMJ33_05495</name>
</gene>
<keyword evidence="1" id="KW-1133">Transmembrane helix</keyword>
<accession>A0ABX4TT84</accession>
<evidence type="ECO:0000256" key="1">
    <source>
        <dbReference type="SAM" id="Phobius"/>
    </source>
</evidence>
<name>A0ABX4TT84_9HYPH</name>
<reference evidence="2 3" key="1">
    <citation type="journal article" date="2018" name="FEMS Microbiol. Ecol.">
        <title>Co-invading symbiotic mutualists of Medicago polymorpha retain high ancestral diversity and contain diverse accessory genomes.</title>
        <authorList>
            <person name="Porter S.S."/>
            <person name="Faber-Hammond J.J."/>
            <person name="Friesen M.L."/>
        </authorList>
    </citation>
    <scope>NUCLEOTIDE SEQUENCE [LARGE SCALE GENOMIC DNA]</scope>
    <source>
        <strain evidence="2 3">Str16</strain>
    </source>
</reference>
<keyword evidence="1" id="KW-0472">Membrane</keyword>
<evidence type="ECO:0000313" key="3">
    <source>
        <dbReference type="Proteomes" id="UP001190825"/>
    </source>
</evidence>
<protein>
    <recommendedName>
        <fullName evidence="4">Transmembrane protein</fullName>
    </recommendedName>
</protein>
<proteinExistence type="predicted"/>
<evidence type="ECO:0000313" key="2">
    <source>
        <dbReference type="EMBL" id="PLU07083.1"/>
    </source>
</evidence>
<keyword evidence="3" id="KW-1185">Reference proteome</keyword>
<evidence type="ECO:0008006" key="4">
    <source>
        <dbReference type="Google" id="ProtNLM"/>
    </source>
</evidence>
<sequence>MGHQYESRMMATEGKKKHFGIDSRTREIVLGKWRMRLPNSPVLRVLIGVLLVCGGLVGFLPVLGFWMVPLGLLVLSHDIPSMRRRRRKLAVWWARWRSKPNSSDKP</sequence>
<dbReference type="Proteomes" id="UP001190825">
    <property type="component" value="Unassembled WGS sequence"/>
</dbReference>